<keyword evidence="4" id="KW-1185">Reference proteome</keyword>
<feature type="domain" description="PD-(D/E)XK endonuclease-like" evidence="2">
    <location>
        <begin position="710"/>
        <end position="927"/>
    </location>
</feature>
<dbReference type="AlphaFoldDB" id="A0A2T0VVN1"/>
<gene>
    <name evidence="3" type="ORF">CLV80_111108</name>
</gene>
<dbReference type="Proteomes" id="UP000238007">
    <property type="component" value="Unassembled WGS sequence"/>
</dbReference>
<evidence type="ECO:0000259" key="2">
    <source>
        <dbReference type="Pfam" id="PF12705"/>
    </source>
</evidence>
<dbReference type="SUPFAM" id="SSF52540">
    <property type="entry name" value="P-loop containing nucleoside triphosphate hydrolases"/>
    <property type="match status" value="1"/>
</dbReference>
<dbReference type="InterPro" id="IPR014153">
    <property type="entry name" value="Ds_break_AddB"/>
</dbReference>
<reference evidence="3 4" key="1">
    <citation type="submission" date="2018-03" db="EMBL/GenBank/DDBJ databases">
        <title>Genomic Encyclopedia of Archaeal and Bacterial Type Strains, Phase II (KMG-II): from individual species to whole genera.</title>
        <authorList>
            <person name="Goeker M."/>
        </authorList>
    </citation>
    <scope>NUCLEOTIDE SEQUENCE [LARGE SCALE GENOMIC DNA]</scope>
    <source>
        <strain evidence="3 4">DSM 101533</strain>
    </source>
</reference>
<proteinExistence type="predicted"/>
<evidence type="ECO:0000313" key="3">
    <source>
        <dbReference type="EMBL" id="PRY75757.1"/>
    </source>
</evidence>
<comment type="caution">
    <text evidence="3">The sequence shown here is derived from an EMBL/GenBank/DDBJ whole genome shotgun (WGS) entry which is preliminary data.</text>
</comment>
<dbReference type="InterPro" id="IPR038726">
    <property type="entry name" value="PDDEXK_AddAB-type"/>
</dbReference>
<name>A0A2T0VVN1_9RHOB</name>
<dbReference type="InterPro" id="IPR027417">
    <property type="entry name" value="P-loop_NTPase"/>
</dbReference>
<organism evidence="3 4">
    <name type="scientific">Yoonia maritima</name>
    <dbReference type="NCBI Taxonomy" id="1435347"/>
    <lineage>
        <taxon>Bacteria</taxon>
        <taxon>Pseudomonadati</taxon>
        <taxon>Pseudomonadota</taxon>
        <taxon>Alphaproteobacteria</taxon>
        <taxon>Rhodobacterales</taxon>
        <taxon>Paracoccaceae</taxon>
        <taxon>Yoonia</taxon>
    </lineage>
</organism>
<dbReference type="SUPFAM" id="SSF52980">
    <property type="entry name" value="Restriction endonuclease-like"/>
    <property type="match status" value="1"/>
</dbReference>
<evidence type="ECO:0000313" key="4">
    <source>
        <dbReference type="Proteomes" id="UP000238007"/>
    </source>
</evidence>
<evidence type="ECO:0000256" key="1">
    <source>
        <dbReference type="SAM" id="MobiDB-lite"/>
    </source>
</evidence>
<dbReference type="EMBL" id="PVTP01000011">
    <property type="protein sequence ID" value="PRY75757.1"/>
    <property type="molecule type" value="Genomic_DNA"/>
</dbReference>
<dbReference type="InterPro" id="IPR011604">
    <property type="entry name" value="PDDEXK-like_dom_sf"/>
</dbReference>
<accession>A0A2T0VVN1</accession>
<sequence length="975" mass="108324">MFEPSDSPRIFGSALGVDFAQSLVDGLTSRGQNMTPEDWARTEIYVNTTRMQRRIREVFDAGPARLLPRIKLVTDLANDPVSLIVPPAIAPLRRRFELLQFVSKLLEQEPDLAPRAALYDLSDSLAKLMDEMQGEGVSPETIASLDVSDQSGHWQRALKFLNIITPFFGATNDTPDKEARQRLVIETLSQRWADTPPTHPIIVAGSTGSRGATAMFMQAVAKLPQGAIVLPGYDFDLPDPVWQAMDDEMTAEDHPQFRFRRLMDLMEFGPNDVKSWCDLAPIHPARNKLVSLSLRPAPVTSQWLEEGPKLGDLSAATEGLTLVEAASPRAEAETIALRLRQAVQDGITAALISPDRMLTRQVTAALDRWDIKPDDSAGVPLQLSPPGRMLRHVADTLGKPLTGEMLLVLLKHPLCNSTDSERGPHLRHSRELEIYLRRNGPPFPTPDTLRNWASRAEGRDEWANWLSETVFGYADPLTIPLSDHLQTHLRLAEKLCAGPSGTDAGELWKEAAGREARKTCDTIAENADFAGKMDTKDYAALFGAILSEGVVRERDKGHPQILIWGTLEARVQGVDLTILGGMNDGVWPEAPAPDPWLNRVMRAKAGLLLPERRIGLSAHDYQQAIAGKEVWITRAKRSSDAETVPSRWVNRLTNLLRGLPKQNGVVALDAMLERGRNWADMAAQLSGADHRTEPAPRPSPCPPVDARPKQLSVTQIKTLIRDPFAIYARKVLRLDPLDPLAPTADAPLRGTIVHEVLEKFIAGGFAPDDREALMQIANECFHEHCPWPTIRAQWIARMEKSADPFLADEVKRQALSDQRVIEKKGEIVVPNVGVKLTCLADRIDITPDGQALIYDYKTGVVPSEKQQENFDKQLLLEAAMVERGAFNDLGQKPVKAATFIGVNTTMKNSNAPLEKNPPDQVWAELETLFENWQRVDRGYTARIALFSKTDYSPYDHLSRFGEWDTSDDPKPEVLT</sequence>
<dbReference type="Gene3D" id="3.90.320.10">
    <property type="match status" value="1"/>
</dbReference>
<dbReference type="OrthoDB" id="9780606at2"/>
<dbReference type="RefSeq" id="WP_106358731.1">
    <property type="nucleotide sequence ID" value="NZ_PVTP01000011.1"/>
</dbReference>
<dbReference type="Pfam" id="PF12705">
    <property type="entry name" value="PDDEXK_1"/>
    <property type="match status" value="1"/>
</dbReference>
<feature type="region of interest" description="Disordered" evidence="1">
    <location>
        <begin position="688"/>
        <end position="708"/>
    </location>
</feature>
<feature type="compositionally biased region" description="Pro residues" evidence="1">
    <location>
        <begin position="695"/>
        <end position="705"/>
    </location>
</feature>
<dbReference type="InterPro" id="IPR011335">
    <property type="entry name" value="Restrct_endonuc-II-like"/>
</dbReference>
<protein>
    <submittedName>
        <fullName evidence="3">Double-strand break repair protein AddB</fullName>
    </submittedName>
</protein>
<dbReference type="NCBIfam" id="TIGR02786">
    <property type="entry name" value="addB_alphas"/>
    <property type="match status" value="1"/>
</dbReference>